<name>A0A918S4W2_9GAMM</name>
<feature type="binding site" evidence="3">
    <location>
        <position position="341"/>
    </location>
    <ligand>
        <name>CTP</name>
        <dbReference type="ChEBI" id="CHEBI:37563"/>
    </ligand>
</feature>
<evidence type="ECO:0000256" key="1">
    <source>
        <dbReference type="ARBA" id="ARBA00022793"/>
    </source>
</evidence>
<comment type="pathway">
    <text evidence="3 4">Cofactor biosynthesis; coenzyme A biosynthesis; CoA from (R)-pantothenate: step 2/5.</text>
</comment>
<dbReference type="EMBL" id="BMXA01000010">
    <property type="protein sequence ID" value="GHA21458.1"/>
    <property type="molecule type" value="Genomic_DNA"/>
</dbReference>
<feature type="domain" description="DNA/pantothenate metabolism flavoprotein C-terminal" evidence="6">
    <location>
        <begin position="186"/>
        <end position="394"/>
    </location>
</feature>
<dbReference type="Proteomes" id="UP000614811">
    <property type="component" value="Unassembled WGS sequence"/>
</dbReference>
<dbReference type="NCBIfam" id="TIGR00521">
    <property type="entry name" value="coaBC_dfp"/>
    <property type="match status" value="1"/>
</dbReference>
<feature type="domain" description="Flavoprotein" evidence="5">
    <location>
        <begin position="7"/>
        <end position="173"/>
    </location>
</feature>
<dbReference type="InterPro" id="IPR035929">
    <property type="entry name" value="CoaB-like_sf"/>
</dbReference>
<keyword evidence="3" id="KW-0511">Multifunctional enzyme</keyword>
<comment type="catalytic activity">
    <reaction evidence="3 4">
        <text>N-[(R)-4-phosphopantothenoyl]-L-cysteine + H(+) = (R)-4'-phosphopantetheine + CO2</text>
        <dbReference type="Rhea" id="RHEA:16793"/>
        <dbReference type="ChEBI" id="CHEBI:15378"/>
        <dbReference type="ChEBI" id="CHEBI:16526"/>
        <dbReference type="ChEBI" id="CHEBI:59458"/>
        <dbReference type="ChEBI" id="CHEBI:61723"/>
        <dbReference type="EC" id="4.1.1.36"/>
    </reaction>
</comment>
<dbReference type="InterPro" id="IPR036551">
    <property type="entry name" value="Flavin_trans-like"/>
</dbReference>
<comment type="caution">
    <text evidence="7">The sequence shown here is derived from an EMBL/GenBank/DDBJ whole genome shotgun (WGS) entry which is preliminary data.</text>
</comment>
<dbReference type="Pfam" id="PF02441">
    <property type="entry name" value="Flavoprotein"/>
    <property type="match status" value="1"/>
</dbReference>
<dbReference type="InterPro" id="IPR005252">
    <property type="entry name" value="CoaBC"/>
</dbReference>
<keyword evidence="3" id="KW-0460">Magnesium</keyword>
<feature type="binding site" evidence="3">
    <location>
        <position position="289"/>
    </location>
    <ligand>
        <name>CTP</name>
        <dbReference type="ChEBI" id="CHEBI:37563"/>
    </ligand>
</feature>
<proteinExistence type="inferred from homology"/>
<dbReference type="InterPro" id="IPR003382">
    <property type="entry name" value="Flavoprotein"/>
</dbReference>
<comment type="caution">
    <text evidence="3">Lacks conserved residue(s) required for the propagation of feature annotation.</text>
</comment>
<comment type="function">
    <text evidence="4">Catalyzes two steps in the biosynthesis of coenzyme A. In the first step cysteine is conjugated to 4'-phosphopantothenate to form 4-phosphopantothenoylcysteine, in the latter compound is decarboxylated to form 4'-phosphopantotheine.</text>
</comment>
<comment type="function">
    <text evidence="3">Catalyzes two sequential steps in the biosynthesis of coenzyme A. In the first step cysteine is conjugated to 4'-phosphopantothenate to form 4-phosphopantothenoylcysteine. In the second step the latter compound is decarboxylated to form 4'-phosphopantotheine.</text>
</comment>
<protein>
    <recommendedName>
        <fullName evidence="3">Coenzyme A biosynthesis bifunctional protein CoaBC</fullName>
    </recommendedName>
    <alternativeName>
        <fullName evidence="3">DNA/pantothenate metabolism flavoprotein</fullName>
    </alternativeName>
    <alternativeName>
        <fullName evidence="3">Phosphopantothenoylcysteine synthetase/decarboxylase</fullName>
        <shortName evidence="3">PPCS-PPCDC</shortName>
    </alternativeName>
    <domain>
        <recommendedName>
            <fullName evidence="3">Phosphopantothenoylcysteine decarboxylase</fullName>
            <shortName evidence="3">PPC decarboxylase</shortName>
            <shortName evidence="3">PPC-DC</shortName>
            <ecNumber evidence="3">4.1.1.36</ecNumber>
        </recommendedName>
        <alternativeName>
            <fullName evidence="3">CoaC</fullName>
        </alternativeName>
    </domain>
    <domain>
        <recommendedName>
            <fullName evidence="3">Phosphopantothenate--cysteine ligase</fullName>
            <ecNumber evidence="3">6.3.2.5</ecNumber>
        </recommendedName>
        <alternativeName>
            <fullName evidence="3">CoaB</fullName>
        </alternativeName>
        <alternativeName>
            <fullName evidence="3">Phosphopantothenoylcysteine synthetase</fullName>
            <shortName evidence="3">PPC synthetase</shortName>
            <shortName evidence="3">PPC-S</shortName>
        </alternativeName>
    </domain>
</protein>
<keyword evidence="3" id="KW-0479">Metal-binding</keyword>
<evidence type="ECO:0000256" key="3">
    <source>
        <dbReference type="HAMAP-Rule" id="MF_02225"/>
    </source>
</evidence>
<evidence type="ECO:0000256" key="4">
    <source>
        <dbReference type="RuleBase" id="RU364078"/>
    </source>
</evidence>
<sequence>MKPLTNKRVLLGVTAGIAAYKSPDLVRKLIELGAEVQVILSRNAEQFVAPLALQAVSGHAVHNYAMTAESESGMGHIDLARWADIVLIAPATANFIARLCQGNADELLTTVCVATEAPIAVAPAMNQQMWQNPATIANIDTLRHRKVAVLGPDSGEQACGEVGPGRMLQPVDLAAEIGKLFKTESLSGTQIMITAGPTWEALDPVRGITNHSSGMMGYALAQAAIEAGAQVTLVSGPTALTPPERAKVVNVVSALDMHAAVMQDIQDKHIFIGVAAVADYRPVDQQGQKIKKSQDEMTITMVKNPDILADVAARNPAPFCVGFAAETNDVEAYARGKLERKKLDLIAANHVGGEQTGFGVPDNAITLISAEAATPLPKQNKYALARQLIAEIAKHYQTKNA</sequence>
<comment type="cofactor">
    <cofactor evidence="3">
        <name>FMN</name>
        <dbReference type="ChEBI" id="CHEBI:58210"/>
    </cofactor>
    <text evidence="3">Binds 1 FMN per subunit.</text>
</comment>
<dbReference type="EC" id="4.1.1.36" evidence="3"/>
<feature type="binding site" evidence="3">
    <location>
        <position position="323"/>
    </location>
    <ligand>
        <name>CTP</name>
        <dbReference type="ChEBI" id="CHEBI:37563"/>
    </ligand>
</feature>
<dbReference type="GO" id="GO:0010181">
    <property type="term" value="F:FMN binding"/>
    <property type="evidence" value="ECO:0007669"/>
    <property type="project" value="UniProtKB-UniRule"/>
</dbReference>
<dbReference type="GO" id="GO:0015941">
    <property type="term" value="P:pantothenate catabolic process"/>
    <property type="evidence" value="ECO:0007669"/>
    <property type="project" value="InterPro"/>
</dbReference>
<comment type="similarity">
    <text evidence="3 4">In the N-terminal section; belongs to the HFCD (homo-oligomeric flavin containing Cys decarboxylase) superfamily.</text>
</comment>
<keyword evidence="3 4" id="KW-0288">FMN</keyword>
<dbReference type="Gene3D" id="3.40.50.10300">
    <property type="entry name" value="CoaB-like"/>
    <property type="match status" value="1"/>
</dbReference>
<dbReference type="GO" id="GO:0004632">
    <property type="term" value="F:phosphopantothenate--cysteine ligase activity"/>
    <property type="evidence" value="ECO:0007669"/>
    <property type="project" value="UniProtKB-UniRule"/>
</dbReference>
<dbReference type="Pfam" id="PF04127">
    <property type="entry name" value="DFP"/>
    <property type="match status" value="1"/>
</dbReference>
<feature type="binding site" evidence="3">
    <location>
        <position position="337"/>
    </location>
    <ligand>
        <name>CTP</name>
        <dbReference type="ChEBI" id="CHEBI:37563"/>
    </ligand>
</feature>
<dbReference type="AlphaFoldDB" id="A0A918S4W2"/>
<keyword evidence="3 4" id="KW-0436">Ligase</keyword>
<dbReference type="SUPFAM" id="SSF52507">
    <property type="entry name" value="Homo-oligomeric flavin-containing Cys decarboxylases, HFCD"/>
    <property type="match status" value="1"/>
</dbReference>
<comment type="similarity">
    <text evidence="3 4">In the C-terminal section; belongs to the PPC synthetase family.</text>
</comment>
<feature type="binding site" evidence="3">
    <location>
        <position position="279"/>
    </location>
    <ligand>
        <name>CTP</name>
        <dbReference type="ChEBI" id="CHEBI:37563"/>
    </ligand>
</feature>
<accession>A0A918S4W2</accession>
<reference evidence="7" key="2">
    <citation type="submission" date="2020-09" db="EMBL/GenBank/DDBJ databases">
        <authorList>
            <person name="Sun Q."/>
            <person name="Kim S."/>
        </authorList>
    </citation>
    <scope>NUCLEOTIDE SEQUENCE</scope>
    <source>
        <strain evidence="7">KCTC 12711</strain>
    </source>
</reference>
<dbReference type="GO" id="GO:0015937">
    <property type="term" value="P:coenzyme A biosynthetic process"/>
    <property type="evidence" value="ECO:0007669"/>
    <property type="project" value="UniProtKB-UniRule"/>
</dbReference>
<reference evidence="7" key="1">
    <citation type="journal article" date="2014" name="Int. J. Syst. Evol. Microbiol.">
        <title>Complete genome sequence of Corynebacterium casei LMG S-19264T (=DSM 44701T), isolated from a smear-ripened cheese.</title>
        <authorList>
            <consortium name="US DOE Joint Genome Institute (JGI-PGF)"/>
            <person name="Walter F."/>
            <person name="Albersmeier A."/>
            <person name="Kalinowski J."/>
            <person name="Ruckert C."/>
        </authorList>
    </citation>
    <scope>NUCLEOTIDE SEQUENCE</scope>
    <source>
        <strain evidence="7">KCTC 12711</strain>
    </source>
</reference>
<gene>
    <name evidence="3 7" type="primary">coaBC</name>
    <name evidence="7" type="ORF">GCM10008090_34220</name>
</gene>
<dbReference type="HAMAP" id="MF_02225">
    <property type="entry name" value="CoaBC"/>
    <property type="match status" value="1"/>
</dbReference>
<evidence type="ECO:0000313" key="7">
    <source>
        <dbReference type="EMBL" id="GHA21458.1"/>
    </source>
</evidence>
<comment type="catalytic activity">
    <reaction evidence="3 4">
        <text>(R)-4'-phosphopantothenate + L-cysteine + CTP = N-[(R)-4-phosphopantothenoyl]-L-cysteine + CMP + diphosphate + H(+)</text>
        <dbReference type="Rhea" id="RHEA:19397"/>
        <dbReference type="ChEBI" id="CHEBI:10986"/>
        <dbReference type="ChEBI" id="CHEBI:15378"/>
        <dbReference type="ChEBI" id="CHEBI:33019"/>
        <dbReference type="ChEBI" id="CHEBI:35235"/>
        <dbReference type="ChEBI" id="CHEBI:37563"/>
        <dbReference type="ChEBI" id="CHEBI:59458"/>
        <dbReference type="ChEBI" id="CHEBI:60377"/>
        <dbReference type="EC" id="6.3.2.5"/>
    </reaction>
</comment>
<dbReference type="RefSeq" id="WP_229794350.1">
    <property type="nucleotide sequence ID" value="NZ_BMXA01000010.1"/>
</dbReference>
<organism evidence="7 8">
    <name type="scientific">Arenicella chitinivorans</name>
    <dbReference type="NCBI Taxonomy" id="1329800"/>
    <lineage>
        <taxon>Bacteria</taxon>
        <taxon>Pseudomonadati</taxon>
        <taxon>Pseudomonadota</taxon>
        <taxon>Gammaproteobacteria</taxon>
        <taxon>Arenicellales</taxon>
        <taxon>Arenicellaceae</taxon>
        <taxon>Arenicella</taxon>
    </lineage>
</organism>
<evidence type="ECO:0000259" key="6">
    <source>
        <dbReference type="Pfam" id="PF04127"/>
    </source>
</evidence>
<comment type="cofactor">
    <cofactor evidence="3">
        <name>Mg(2+)</name>
        <dbReference type="ChEBI" id="CHEBI:18420"/>
    </cofactor>
</comment>
<comment type="pathway">
    <text evidence="3 4">Cofactor biosynthesis; coenzyme A biosynthesis; CoA from (R)-pantothenate: step 3/5.</text>
</comment>
<evidence type="ECO:0000259" key="5">
    <source>
        <dbReference type="Pfam" id="PF02441"/>
    </source>
</evidence>
<dbReference type="PANTHER" id="PTHR14359">
    <property type="entry name" value="HOMO-OLIGOMERIC FLAVIN CONTAINING CYS DECARBOXYLASE FAMILY"/>
    <property type="match status" value="1"/>
</dbReference>
<keyword evidence="1 3" id="KW-0210">Decarboxylase</keyword>
<feature type="active site" description="Proton donor" evidence="3">
    <location>
        <position position="159"/>
    </location>
</feature>
<dbReference type="InterPro" id="IPR007085">
    <property type="entry name" value="DNA/pantothenate-metab_flavo_C"/>
</dbReference>
<keyword evidence="2 3" id="KW-0456">Lyase</keyword>
<dbReference type="SUPFAM" id="SSF102645">
    <property type="entry name" value="CoaB-like"/>
    <property type="match status" value="1"/>
</dbReference>
<keyword evidence="8" id="KW-1185">Reference proteome</keyword>
<dbReference type="PANTHER" id="PTHR14359:SF6">
    <property type="entry name" value="PHOSPHOPANTOTHENOYLCYSTEINE DECARBOXYLASE"/>
    <property type="match status" value="1"/>
</dbReference>
<evidence type="ECO:0000313" key="8">
    <source>
        <dbReference type="Proteomes" id="UP000614811"/>
    </source>
</evidence>
<dbReference type="GO" id="GO:0071513">
    <property type="term" value="C:phosphopantothenoylcysteine decarboxylase complex"/>
    <property type="evidence" value="ECO:0007669"/>
    <property type="project" value="TreeGrafter"/>
</dbReference>
<keyword evidence="3 4" id="KW-0285">Flavoprotein</keyword>
<evidence type="ECO:0000256" key="2">
    <source>
        <dbReference type="ARBA" id="ARBA00023239"/>
    </source>
</evidence>
<feature type="binding site" evidence="3">
    <location>
        <begin position="305"/>
        <end position="308"/>
    </location>
    <ligand>
        <name>CTP</name>
        <dbReference type="ChEBI" id="CHEBI:37563"/>
    </ligand>
</feature>
<feature type="region of interest" description="Phosphopantothenoylcysteine decarboxylase" evidence="3">
    <location>
        <begin position="1"/>
        <end position="190"/>
    </location>
</feature>
<dbReference type="GO" id="GO:0046872">
    <property type="term" value="F:metal ion binding"/>
    <property type="evidence" value="ECO:0007669"/>
    <property type="project" value="UniProtKB-KW"/>
</dbReference>
<dbReference type="EC" id="6.3.2.5" evidence="3"/>
<dbReference type="GO" id="GO:0004633">
    <property type="term" value="F:phosphopantothenoylcysteine decarboxylase activity"/>
    <property type="evidence" value="ECO:0007669"/>
    <property type="project" value="UniProtKB-UniRule"/>
</dbReference>
<dbReference type="Gene3D" id="3.40.50.1950">
    <property type="entry name" value="Flavin prenyltransferase-like"/>
    <property type="match status" value="1"/>
</dbReference>
<feature type="region of interest" description="Phosphopantothenate--cysteine ligase" evidence="3">
    <location>
        <begin position="191"/>
        <end position="401"/>
    </location>
</feature>